<feature type="compositionally biased region" description="Basic and acidic residues" evidence="1">
    <location>
        <begin position="934"/>
        <end position="961"/>
    </location>
</feature>
<organism evidence="2 3">
    <name type="scientific">Populus tomentosa</name>
    <name type="common">Chinese white poplar</name>
    <dbReference type="NCBI Taxonomy" id="118781"/>
    <lineage>
        <taxon>Eukaryota</taxon>
        <taxon>Viridiplantae</taxon>
        <taxon>Streptophyta</taxon>
        <taxon>Embryophyta</taxon>
        <taxon>Tracheophyta</taxon>
        <taxon>Spermatophyta</taxon>
        <taxon>Magnoliopsida</taxon>
        <taxon>eudicotyledons</taxon>
        <taxon>Gunneridae</taxon>
        <taxon>Pentapetalae</taxon>
        <taxon>rosids</taxon>
        <taxon>fabids</taxon>
        <taxon>Malpighiales</taxon>
        <taxon>Salicaceae</taxon>
        <taxon>Saliceae</taxon>
        <taxon>Populus</taxon>
    </lineage>
</organism>
<feature type="compositionally biased region" description="Basic and acidic residues" evidence="1">
    <location>
        <begin position="388"/>
        <end position="416"/>
    </location>
</feature>
<gene>
    <name evidence="2" type="ORF">POTOM_015050</name>
</gene>
<feature type="region of interest" description="Disordered" evidence="1">
    <location>
        <begin position="919"/>
        <end position="961"/>
    </location>
</feature>
<feature type="compositionally biased region" description="Polar residues" evidence="1">
    <location>
        <begin position="363"/>
        <end position="374"/>
    </location>
</feature>
<feature type="compositionally biased region" description="Basic residues" evidence="1">
    <location>
        <begin position="493"/>
        <end position="503"/>
    </location>
</feature>
<dbReference type="AlphaFoldDB" id="A0A8X8A139"/>
<proteinExistence type="predicted"/>
<comment type="caution">
    <text evidence="2">The sequence shown here is derived from an EMBL/GenBank/DDBJ whole genome shotgun (WGS) entry which is preliminary data.</text>
</comment>
<protein>
    <recommendedName>
        <fullName evidence="4">COP1-interacting protein 7</fullName>
    </recommendedName>
</protein>
<dbReference type="Proteomes" id="UP000886885">
    <property type="component" value="Chromosome 4A"/>
</dbReference>
<reference evidence="2" key="1">
    <citation type="journal article" date="2020" name="bioRxiv">
        <title>Hybrid origin of Populus tomentosa Carr. identified through genome sequencing and phylogenomic analysis.</title>
        <authorList>
            <person name="An X."/>
            <person name="Gao K."/>
            <person name="Chen Z."/>
            <person name="Li J."/>
            <person name="Yang X."/>
            <person name="Yang X."/>
            <person name="Zhou J."/>
            <person name="Guo T."/>
            <person name="Zhao T."/>
            <person name="Huang S."/>
            <person name="Miao D."/>
            <person name="Khan W.U."/>
            <person name="Rao P."/>
            <person name="Ye M."/>
            <person name="Lei B."/>
            <person name="Liao W."/>
            <person name="Wang J."/>
            <person name="Ji L."/>
            <person name="Li Y."/>
            <person name="Guo B."/>
            <person name="Mustafa N.S."/>
            <person name="Li S."/>
            <person name="Yun Q."/>
            <person name="Keller S.R."/>
            <person name="Mao J."/>
            <person name="Zhang R."/>
            <person name="Strauss S.H."/>
        </authorList>
    </citation>
    <scope>NUCLEOTIDE SEQUENCE</scope>
    <source>
        <strain evidence="2">GM15</strain>
        <tissue evidence="2">Leaf</tissue>
    </source>
</reference>
<feature type="region of interest" description="Disordered" evidence="1">
    <location>
        <begin position="486"/>
        <end position="532"/>
    </location>
</feature>
<dbReference type="OrthoDB" id="1749136at2759"/>
<evidence type="ECO:0000313" key="3">
    <source>
        <dbReference type="Proteomes" id="UP000886885"/>
    </source>
</evidence>
<dbReference type="PANTHER" id="PTHR31008">
    <property type="entry name" value="COP1-INTERACTING PROTEIN-RELATED"/>
    <property type="match status" value="1"/>
</dbReference>
<feature type="compositionally biased region" description="Acidic residues" evidence="1">
    <location>
        <begin position="454"/>
        <end position="467"/>
    </location>
</feature>
<evidence type="ECO:0000256" key="1">
    <source>
        <dbReference type="SAM" id="MobiDB-lite"/>
    </source>
</evidence>
<feature type="compositionally biased region" description="Polar residues" evidence="1">
    <location>
        <begin position="520"/>
        <end position="532"/>
    </location>
</feature>
<feature type="region of interest" description="Disordered" evidence="1">
    <location>
        <begin position="351"/>
        <end position="474"/>
    </location>
</feature>
<feature type="region of interest" description="Disordered" evidence="1">
    <location>
        <begin position="278"/>
        <end position="317"/>
    </location>
</feature>
<name>A0A8X8A139_POPTO</name>
<evidence type="ECO:0000313" key="2">
    <source>
        <dbReference type="EMBL" id="KAG6778706.1"/>
    </source>
</evidence>
<sequence>MDSSTLLDYALFQLTPTRTRCDLVLFCGGKNEKLASGLFEPFILHLKFIKDQISKVGYSIKLCPPTKNAPWFTKGTFERFVRFVSTPAVLERFVSLERDILQIEESAVHANELSNTNVAGQLEEGSGLVANTITRKSSDSSKLKDELEKSDQASMEGNSKIQFQLLLEARKTLLRKEQAMAYARGLVVGFEVDSINDLISFADAFGASRLREACNNFKELCKKKHGDGLWMEELAAMEACPPSELSFLGTSGIVLANEISSLNQNVMLNLTNNGVSTGDFMPNGSTDASRSDSTADSRKDGSMETSDQIASSSAKVQVPMQWPNQIPPYMYNFQGPIPQFPPYQGYPFPTMQPIPPHYPRNMQWPSSMKEFSQGKNDKSLNKKGYKYSGEDRQTDSSDSEGRSDSDSHIDQDKKNSSIDVPYRKKHRKKSSKTVVIRNINYITPKRRNEGSDSFSDETSSDEDEHIDEETIKKKVDDAVGSLEKLCKSNSSTQKRKGSNKSNHKSNGSSDAPDQDFNDGPVSNASRGGRTSENWDAFQSLLMKDDETVNGVEKLQPVDVQEEHFMVKSSGDGTSLRSNRAMDLGPEKLLNRRMVTGDSFVLTPRDGEHADRVRLEDIENAESFRPIMKRRDLTDEDLVISQRLEDSGSGLRGILSSSTEPSIIKPGKGEDWFVINHSGKPENQDTANYMLSLEGDSSNAKSSRRDVLVDDSFMIHARSAVDDLYGSQWKTDISMATDLTLSSQAENAITEHNHEVMDAYEPNDLCMVLERDSGFESTRDSWVTDQGIDISFMEAHRSSNAESGDQTEKKLPSNSDKTTVKKNGINGRKVPEVRTKIVQGSPSKNRIEMMSKSKKSSVVSRPTVQKSKQEKVFIKLLIQVVVHIVSPTFQLLTKHACEQEEEIRKKMEELAIQRQKRIAERTAAAGGAPAATKRASLESKSVKGSAKSDKNKIIPRPERQTR</sequence>
<feature type="compositionally biased region" description="Low complexity" evidence="1">
    <location>
        <begin position="920"/>
        <end position="933"/>
    </location>
</feature>
<feature type="region of interest" description="Disordered" evidence="1">
    <location>
        <begin position="796"/>
        <end position="822"/>
    </location>
</feature>
<feature type="compositionally biased region" description="Polar residues" evidence="1">
    <location>
        <begin position="303"/>
        <end position="315"/>
    </location>
</feature>
<keyword evidence="3" id="KW-1185">Reference proteome</keyword>
<accession>A0A8X8A139</accession>
<feature type="compositionally biased region" description="Basic and acidic residues" evidence="1">
    <location>
        <begin position="289"/>
        <end position="302"/>
    </location>
</feature>
<dbReference type="EMBL" id="JAAWWB010000007">
    <property type="protein sequence ID" value="KAG6778706.1"/>
    <property type="molecule type" value="Genomic_DNA"/>
</dbReference>
<dbReference type="PANTHER" id="PTHR31008:SF0">
    <property type="entry name" value="CSL1"/>
    <property type="match status" value="1"/>
</dbReference>
<evidence type="ECO:0008006" key="4">
    <source>
        <dbReference type="Google" id="ProtNLM"/>
    </source>
</evidence>